<feature type="region of interest" description="Disordered" evidence="1">
    <location>
        <begin position="1"/>
        <end position="45"/>
    </location>
</feature>
<feature type="compositionally biased region" description="Pro residues" evidence="1">
    <location>
        <begin position="17"/>
        <end position="26"/>
    </location>
</feature>
<evidence type="ECO:0000313" key="2">
    <source>
        <dbReference type="EMBL" id="JAC80164.1"/>
    </source>
</evidence>
<protein>
    <submittedName>
        <fullName evidence="2">Uncharacterized protein</fullName>
    </submittedName>
</protein>
<reference evidence="2" key="1">
    <citation type="submission" date="2014-05" db="EMBL/GenBank/DDBJ databases">
        <title>The transcriptome of the halophilic microalga Tetraselmis sp. GSL018 isolated from the Great Salt Lake, Utah.</title>
        <authorList>
            <person name="Jinkerson R.E."/>
            <person name="D'Adamo S."/>
            <person name="Posewitz M.C."/>
        </authorList>
    </citation>
    <scope>NUCLEOTIDE SEQUENCE</scope>
    <source>
        <strain evidence="2">GSL018</strain>
    </source>
</reference>
<evidence type="ECO:0000256" key="1">
    <source>
        <dbReference type="SAM" id="MobiDB-lite"/>
    </source>
</evidence>
<organism evidence="2">
    <name type="scientific">Tetraselmis sp. GSL018</name>
    <dbReference type="NCBI Taxonomy" id="582737"/>
    <lineage>
        <taxon>Eukaryota</taxon>
        <taxon>Viridiplantae</taxon>
        <taxon>Chlorophyta</taxon>
        <taxon>core chlorophytes</taxon>
        <taxon>Chlorodendrophyceae</taxon>
        <taxon>Chlorodendrales</taxon>
        <taxon>Chlorodendraceae</taxon>
        <taxon>Tetraselmis</taxon>
    </lineage>
</organism>
<accession>A0A061SAY0</accession>
<feature type="non-terminal residue" evidence="2">
    <location>
        <position position="1"/>
    </location>
</feature>
<feature type="compositionally biased region" description="Basic and acidic residues" evidence="1">
    <location>
        <begin position="32"/>
        <end position="42"/>
    </location>
</feature>
<proteinExistence type="predicted"/>
<feature type="region of interest" description="Disordered" evidence="1">
    <location>
        <begin position="139"/>
        <end position="162"/>
    </location>
</feature>
<feature type="non-terminal residue" evidence="2">
    <location>
        <position position="162"/>
    </location>
</feature>
<name>A0A061SAY0_9CHLO</name>
<dbReference type="EMBL" id="GBEZ01005110">
    <property type="protein sequence ID" value="JAC80164.1"/>
    <property type="molecule type" value="Transcribed_RNA"/>
</dbReference>
<sequence>CGGQTSKPNRIREGHPPHPCPAPSPPRAGRLQNREALLREEGPPGALTLSLPARGGGGRCFSLPPPHPEALLCNHWKPPTLPRCNVATLSVATALDLKGRGPCAGSAHAMRCCQGTLGGEGRREGESFLRHPRVWSSFPPISHAAPPPLSRPDLRMGRRLAR</sequence>
<gene>
    <name evidence="2" type="ORF">TSPGSL018_10910</name>
</gene>
<dbReference type="AlphaFoldDB" id="A0A061SAY0"/>